<keyword evidence="11" id="KW-1185">Reference proteome</keyword>
<evidence type="ECO:0000256" key="6">
    <source>
        <dbReference type="ARBA" id="ARBA00022989"/>
    </source>
</evidence>
<dbReference type="Gene3D" id="1.20.1250.20">
    <property type="entry name" value="MFS general substrate transporter like domains"/>
    <property type="match status" value="2"/>
</dbReference>
<feature type="transmembrane region" description="Helical" evidence="8">
    <location>
        <begin position="241"/>
        <end position="261"/>
    </location>
</feature>
<feature type="transmembrane region" description="Helical" evidence="8">
    <location>
        <begin position="362"/>
        <end position="379"/>
    </location>
</feature>
<evidence type="ECO:0000313" key="11">
    <source>
        <dbReference type="Proteomes" id="UP000002588"/>
    </source>
</evidence>
<comment type="subcellular location">
    <subcellularLocation>
        <location evidence="1">Cell inner membrane</location>
        <topology evidence="1">Multi-pass membrane protein</topology>
    </subcellularLocation>
</comment>
<dbReference type="GO" id="GO:0015528">
    <property type="term" value="F:lactose:proton symporter activity"/>
    <property type="evidence" value="ECO:0007669"/>
    <property type="project" value="TreeGrafter"/>
</dbReference>
<evidence type="ECO:0000256" key="8">
    <source>
        <dbReference type="SAM" id="Phobius"/>
    </source>
</evidence>
<dbReference type="SUPFAM" id="SSF103473">
    <property type="entry name" value="MFS general substrate transporter"/>
    <property type="match status" value="1"/>
</dbReference>
<reference evidence="10 11" key="1">
    <citation type="journal article" date="2006" name="Nat. Biotechnol.">
        <title>Complete genome of the mutualistic, N2-fixing grass endophyte Azoarcus sp. strain BH72.</title>
        <authorList>
            <person name="Krause A."/>
            <person name="Ramakumar A."/>
            <person name="Bartels D."/>
            <person name="Battistoni F."/>
            <person name="Bekel T."/>
            <person name="Boch J."/>
            <person name="Boehm M."/>
            <person name="Friedrich F."/>
            <person name="Hurek T."/>
            <person name="Krause L."/>
            <person name="Linke B."/>
            <person name="McHardy A.C."/>
            <person name="Sarkar A."/>
            <person name="Schneiker S."/>
            <person name="Syed A.A."/>
            <person name="Thauer R."/>
            <person name="Vorhoelter F.-J."/>
            <person name="Weidner S."/>
            <person name="Puehler A."/>
            <person name="Reinhold-Hurek B."/>
            <person name="Kaiser O."/>
            <person name="Goesmann A."/>
        </authorList>
    </citation>
    <scope>NUCLEOTIDE SEQUENCE [LARGE SCALE GENOMIC DNA]</scope>
    <source>
        <strain evidence="10 11">BH72</strain>
    </source>
</reference>
<keyword evidence="4" id="KW-0997">Cell inner membrane</keyword>
<dbReference type="Proteomes" id="UP000002588">
    <property type="component" value="Chromosome"/>
</dbReference>
<feature type="transmembrane region" description="Helical" evidence="8">
    <location>
        <begin position="139"/>
        <end position="157"/>
    </location>
</feature>
<name>A1K499_AZOSB</name>
<dbReference type="GO" id="GO:0005886">
    <property type="term" value="C:plasma membrane"/>
    <property type="evidence" value="ECO:0007669"/>
    <property type="project" value="UniProtKB-SubCell"/>
</dbReference>
<evidence type="ECO:0000256" key="7">
    <source>
        <dbReference type="ARBA" id="ARBA00023136"/>
    </source>
</evidence>
<dbReference type="Pfam" id="PF12832">
    <property type="entry name" value="MFS_1_like"/>
    <property type="match status" value="1"/>
</dbReference>
<feature type="transmembrane region" description="Helical" evidence="8">
    <location>
        <begin position="103"/>
        <end position="127"/>
    </location>
</feature>
<keyword evidence="3" id="KW-1003">Cell membrane</keyword>
<keyword evidence="6 8" id="KW-1133">Transmembrane helix</keyword>
<dbReference type="InterPro" id="IPR024989">
    <property type="entry name" value="MFS_assoc_dom"/>
</dbReference>
<dbReference type="NCBIfam" id="NF037955">
    <property type="entry name" value="mfs"/>
    <property type="match status" value="1"/>
</dbReference>
<feature type="domain" description="Major facilitator superfamily associated" evidence="9">
    <location>
        <begin position="13"/>
        <end position="366"/>
    </location>
</feature>
<dbReference type="eggNOG" id="COG2814">
    <property type="taxonomic scope" value="Bacteria"/>
</dbReference>
<evidence type="ECO:0000256" key="3">
    <source>
        <dbReference type="ARBA" id="ARBA00022475"/>
    </source>
</evidence>
<dbReference type="STRING" id="62928.azo1037"/>
<protein>
    <submittedName>
        <fullName evidence="10">MFS metabolite transporter</fullName>
    </submittedName>
</protein>
<feature type="transmembrane region" description="Helical" evidence="8">
    <location>
        <begin position="273"/>
        <end position="297"/>
    </location>
</feature>
<evidence type="ECO:0000313" key="10">
    <source>
        <dbReference type="EMBL" id="CAL93654.1"/>
    </source>
</evidence>
<gene>
    <name evidence="10" type="ordered locus">azo1037</name>
</gene>
<dbReference type="GO" id="GO:0030395">
    <property type="term" value="F:lactose binding"/>
    <property type="evidence" value="ECO:0007669"/>
    <property type="project" value="TreeGrafter"/>
</dbReference>
<dbReference type="HOGENOM" id="CLU_013133_6_0_4"/>
<feature type="transmembrane region" description="Helical" evidence="8">
    <location>
        <begin position="336"/>
        <end position="356"/>
    </location>
</feature>
<accession>A1K499</accession>
<organism evidence="10 11">
    <name type="scientific">Azoarcus sp. (strain BH72)</name>
    <dbReference type="NCBI Taxonomy" id="418699"/>
    <lineage>
        <taxon>Bacteria</taxon>
        <taxon>Pseudomonadati</taxon>
        <taxon>Pseudomonadota</taxon>
        <taxon>Betaproteobacteria</taxon>
        <taxon>Rhodocyclales</taxon>
        <taxon>Zoogloeaceae</taxon>
        <taxon>Azoarcus</taxon>
    </lineage>
</organism>
<sequence>MTTAGGSGAGLPYWRLSAYYFSYFAFVGAFSPYFTLYLKALDFSATEIAVLMSLMQVMRVLAPNLWGWLAEHLGVRLPIVRLSALMSVAGFAVFFFTESFSGIFAGMALMSFFWAAALPLVESLTFAHLATAAHRYGSIRAWGSVGFIAAVVGLGALLDLLPIRAVLWGTTAVLGAILVCSLLLPEAARAATRGAGASLREVLGRSEVKALLGACFLMSAAHGAFYVFFSILLVDHGYGKAAVGALWALGVVSEIIVFMFMPRLMRRVPLRAILLFAFCCAVVRFVLTGWGAASVAVVAAAQVLHGVTFGAYHAAAIAAINRWFSGRLQARGQALYGSLSFGAGGMLGGLVSGLGWETIGPAWTFTLGSVFALAGLLWLKLGWRPGLGDEVAGARA</sequence>
<feature type="transmembrane region" description="Helical" evidence="8">
    <location>
        <begin position="18"/>
        <end position="36"/>
    </location>
</feature>
<dbReference type="PIRSF" id="PIRSF004925">
    <property type="entry name" value="HcaT"/>
    <property type="match status" value="1"/>
</dbReference>
<feature type="transmembrane region" description="Helical" evidence="8">
    <location>
        <begin position="210"/>
        <end position="229"/>
    </location>
</feature>
<dbReference type="InterPro" id="IPR026032">
    <property type="entry name" value="HcaT-like"/>
</dbReference>
<evidence type="ECO:0000256" key="2">
    <source>
        <dbReference type="ARBA" id="ARBA00022448"/>
    </source>
</evidence>
<evidence type="ECO:0000259" key="9">
    <source>
        <dbReference type="Pfam" id="PF12832"/>
    </source>
</evidence>
<feature type="transmembrane region" description="Helical" evidence="8">
    <location>
        <begin position="303"/>
        <end position="324"/>
    </location>
</feature>
<feature type="transmembrane region" description="Helical" evidence="8">
    <location>
        <begin position="163"/>
        <end position="184"/>
    </location>
</feature>
<dbReference type="EMBL" id="AM406670">
    <property type="protein sequence ID" value="CAL93654.1"/>
    <property type="molecule type" value="Genomic_DNA"/>
</dbReference>
<keyword evidence="2" id="KW-0813">Transport</keyword>
<dbReference type="InterPro" id="IPR036259">
    <property type="entry name" value="MFS_trans_sf"/>
</dbReference>
<feature type="transmembrane region" description="Helical" evidence="8">
    <location>
        <begin position="48"/>
        <end position="67"/>
    </location>
</feature>
<evidence type="ECO:0000256" key="1">
    <source>
        <dbReference type="ARBA" id="ARBA00004429"/>
    </source>
</evidence>
<dbReference type="PANTHER" id="PTHR23522:SF10">
    <property type="entry name" value="3-PHENYLPROPIONIC ACID TRANSPORTER-RELATED"/>
    <property type="match status" value="1"/>
</dbReference>
<keyword evidence="7 8" id="KW-0472">Membrane</keyword>
<keyword evidence="5 8" id="KW-0812">Transmembrane</keyword>
<proteinExistence type="predicted"/>
<feature type="transmembrane region" description="Helical" evidence="8">
    <location>
        <begin position="79"/>
        <end position="97"/>
    </location>
</feature>
<evidence type="ECO:0000256" key="5">
    <source>
        <dbReference type="ARBA" id="ARBA00022692"/>
    </source>
</evidence>
<evidence type="ECO:0000256" key="4">
    <source>
        <dbReference type="ARBA" id="ARBA00022519"/>
    </source>
</evidence>
<dbReference type="RefSeq" id="WP_011764771.1">
    <property type="nucleotide sequence ID" value="NC_008702.1"/>
</dbReference>
<dbReference type="KEGG" id="azo:azo1037"/>
<dbReference type="PANTHER" id="PTHR23522">
    <property type="entry name" value="BLL5896 PROTEIN"/>
    <property type="match status" value="1"/>
</dbReference>
<dbReference type="AlphaFoldDB" id="A1K499"/>